<dbReference type="InterPro" id="IPR002035">
    <property type="entry name" value="VWF_A"/>
</dbReference>
<feature type="region of interest" description="Disordered" evidence="1">
    <location>
        <begin position="533"/>
        <end position="553"/>
    </location>
</feature>
<feature type="region of interest" description="Disordered" evidence="1">
    <location>
        <begin position="2514"/>
        <end position="2535"/>
    </location>
</feature>
<dbReference type="Pfam" id="PF19116">
    <property type="entry name" value="DUF5801"/>
    <property type="match status" value="6"/>
</dbReference>
<dbReference type="Gene3D" id="3.40.50.410">
    <property type="entry name" value="von Willebrand factor, type A domain"/>
    <property type="match status" value="2"/>
</dbReference>
<gene>
    <name evidence="3" type="ORF">SAMN05216214_11568</name>
</gene>
<dbReference type="Gene3D" id="2.40.30.290">
    <property type="match status" value="1"/>
</dbReference>
<reference evidence="3 4" key="1">
    <citation type="submission" date="2016-10" db="EMBL/GenBank/DDBJ databases">
        <authorList>
            <person name="de Groot N.N."/>
        </authorList>
    </citation>
    <scope>NUCLEOTIDE SEQUENCE [LARGE SCALE GENOMIC DNA]</scope>
    <source>
        <strain evidence="3 4">JCM 19513</strain>
    </source>
</reference>
<evidence type="ECO:0000256" key="1">
    <source>
        <dbReference type="SAM" id="MobiDB-lite"/>
    </source>
</evidence>
<dbReference type="PROSITE" id="PS00330">
    <property type="entry name" value="HEMOLYSIN_CALCIUM"/>
    <property type="match status" value="1"/>
</dbReference>
<dbReference type="SUPFAM" id="SSF53300">
    <property type="entry name" value="vWA-like"/>
    <property type="match status" value="2"/>
</dbReference>
<proteinExistence type="predicted"/>
<dbReference type="InterPro" id="IPR036465">
    <property type="entry name" value="vWFA_dom_sf"/>
</dbReference>
<dbReference type="InterPro" id="IPR010221">
    <property type="entry name" value="VCBS_dom"/>
</dbReference>
<dbReference type="InterPro" id="IPR011049">
    <property type="entry name" value="Serralysin-like_metalloprot_C"/>
</dbReference>
<dbReference type="Proteomes" id="UP000185766">
    <property type="component" value="Unassembled WGS sequence"/>
</dbReference>
<dbReference type="InterPro" id="IPR019959">
    <property type="entry name" value="T1SS-143_rpt-cont_dom"/>
</dbReference>
<evidence type="ECO:0000313" key="3">
    <source>
        <dbReference type="EMBL" id="SEL61979.1"/>
    </source>
</evidence>
<dbReference type="Gene3D" id="2.60.40.10">
    <property type="entry name" value="Immunoglobulins"/>
    <property type="match status" value="1"/>
</dbReference>
<feature type="domain" description="VWFA" evidence="2">
    <location>
        <begin position="2070"/>
        <end position="2253"/>
    </location>
</feature>
<feature type="region of interest" description="Disordered" evidence="1">
    <location>
        <begin position="163"/>
        <end position="187"/>
    </location>
</feature>
<keyword evidence="4" id="KW-1185">Reference proteome</keyword>
<dbReference type="Pfam" id="PF13519">
    <property type="entry name" value="VWA_2"/>
    <property type="match status" value="2"/>
</dbReference>
<dbReference type="InterPro" id="IPR013783">
    <property type="entry name" value="Ig-like_fold"/>
</dbReference>
<dbReference type="InterPro" id="IPR019960">
    <property type="entry name" value="T1SS_VCA0849"/>
</dbReference>
<dbReference type="NCBIfam" id="TIGR01965">
    <property type="entry name" value="VCBS_repeat"/>
    <property type="match status" value="2"/>
</dbReference>
<dbReference type="EMBL" id="FOAS01000015">
    <property type="protein sequence ID" value="SEL61979.1"/>
    <property type="molecule type" value="Genomic_DNA"/>
</dbReference>
<dbReference type="NCBIfam" id="TIGR03661">
    <property type="entry name" value="T1SS_VCA0849"/>
    <property type="match status" value="1"/>
</dbReference>
<dbReference type="InterPro" id="IPR047777">
    <property type="entry name" value="LapA-like_RM"/>
</dbReference>
<feature type="region of interest" description="Disordered" evidence="1">
    <location>
        <begin position="74"/>
        <end position="95"/>
    </location>
</feature>
<dbReference type="STRING" id="1429083.GCA_001885685_01196"/>
<protein>
    <submittedName>
        <fullName evidence="3">T1SS-143 domain-containing protein</fullName>
    </submittedName>
</protein>
<feature type="compositionally biased region" description="Low complexity" evidence="1">
    <location>
        <begin position="117"/>
        <end position="128"/>
    </location>
</feature>
<dbReference type="SUPFAM" id="SSF51120">
    <property type="entry name" value="beta-Roll"/>
    <property type="match status" value="1"/>
</dbReference>
<accession>A0A1H7RPM5</accession>
<evidence type="ECO:0000259" key="2">
    <source>
        <dbReference type="PROSITE" id="PS50234"/>
    </source>
</evidence>
<feature type="domain" description="VWFA" evidence="2">
    <location>
        <begin position="2770"/>
        <end position="2975"/>
    </location>
</feature>
<evidence type="ECO:0000313" key="4">
    <source>
        <dbReference type="Proteomes" id="UP000185766"/>
    </source>
</evidence>
<name>A0A1H7RPM5_9GAMM</name>
<dbReference type="RefSeq" id="WP_074869958.1">
    <property type="nucleotide sequence ID" value="NZ_FOAS01000015.1"/>
</dbReference>
<dbReference type="InterPro" id="IPR043824">
    <property type="entry name" value="DUF5801"/>
</dbReference>
<organism evidence="3 4">
    <name type="scientific">Atopomonas hussainii</name>
    <dbReference type="NCBI Taxonomy" id="1429083"/>
    <lineage>
        <taxon>Bacteria</taxon>
        <taxon>Pseudomonadati</taxon>
        <taxon>Pseudomonadota</taxon>
        <taxon>Gammaproteobacteria</taxon>
        <taxon>Pseudomonadales</taxon>
        <taxon>Pseudomonadaceae</taxon>
        <taxon>Atopomonas</taxon>
    </lineage>
</organism>
<dbReference type="NCBIfam" id="TIGR03660">
    <property type="entry name" value="T1SS_rpt_143"/>
    <property type="match status" value="1"/>
</dbReference>
<dbReference type="CDD" id="cd00198">
    <property type="entry name" value="vWFA"/>
    <property type="match status" value="2"/>
</dbReference>
<sequence>MATQVGVVSQVIGEVFVQASDGSRRLLAEGDRVYLNEQIITADSGAVRIALSNGGEATLGRGDSLTLDNGLLSLAQGPSGQEAPASTPVDPAAAQSEVEALQAAIAAGADPTELAEATAAGPTAAGAPGAPGGAGSGHSFVLLDATADRVDPQVGYPTGPIGAQIETLEDDPDPDNSIPSVSTPDLNLDGDVVDESALPAGTGGGTLTTSGAFVIDTGNETLALLEVQDAGGNWIAITAPGTVVTGVYGELSVNPDGSWTYTLTSNSILHSDNSTTDGDGDRGAADQVFDPFQVRVTDGSGDVSPEATLTIAVNDDGPLPVENEEGGLNGFVHEDALMQPGAPHEGNDDIGQQIGLSGPAGTLFSLVNFGADGPGSFRMLSDTSQLEAQGFKSAGKDLVYSVVGNTLTASVTGTEAGDYDVFTLTIGADGSYSFTLLGPLDHPVQDGNDAEWLSGLGIDFSSILQATDGDGDSLPDGFAAGTFTINVQDDVPTLAGYEPPSEEDYEGEFSAQNSISLRPSVSGLVHEDALSSADPMTAPFEGNNEDSDGPGQDVDLAQTITAKGEAGALRVLVNFGADGPGDFSLSSNVDSLLQQGLTSGGQALQYRFEPDGTLVGYVGSQGGGDQDGPALAQLSVDDGYDVFTLSVGADGSYTFTLLAQLDHPQNNGDDSEQLPALGIDFSGLLQATDGDGDPLEGGFPPGSFTIQVEDDVPVVGVNPEAGMPMATVDESYRPPFGDGISKAVLSGSTVEGLFAAPSFGADGPAAEGSVRYSLSLEGADVASGLYAIDPSDHSTADGDGYGRGEPIVLNQSGNTITGSAGGVSYFTISIEPASGKITLQLLNNIWHPDSSDDDDSTALTLQEANWLQVVQTATDGDGDSASIGIDLGNGVFKFEDDGPHANLSLKPWGIGTTTHDESAGAQNFLTSWFNPQDWDNDTFGALPNFAGVTNPGSDLSPAGFALNLAPVVSTFGTHYGADDEGAMRELSLQIVGGDGVDSGLKTTAGDTITLHLEAGLLVGRVDGGDYDGQAAFAVALGQNGHLSMVQYISLQHPDTSSYDEAVSLAGKVNAVLTVTDGDGDVDTDRVQIGQAIRFEDDGPSADIGLTEQGGSVTHDETFWVQPSDDDVFLPLPEFAGVVNHGTDILFSRYAKSSAALVTTAASSYGADDEGGTTLLSLSIAGEGVDSGLKTTAGDTIRLYTEGDLVVGRVDGGTYDGQAAFAVAVSQSGHISLAQYISLQHPDTNSHDEAVSLAGKLSVVVTVTDGDGDVATDSVQVGQVVRFEDDGPWAQIHSNHASVTVDESAGLQNDDVANLASLFASVSNVSSDMLAYAHEDLPSVHKHISYGEDEEGASWSYGLKVAGDGTTTLETTDGQAITLSLEGGLVVGRVASGEAVFAVHLDQNGRLSVAQYESLKHPNSNDHDDTLTLGQWIKATITVTDGDGDTAYDEVSIGHKVRFDDDGPSAGDTYAANKLDDEGLTGGISGGIGDVPGQATTVSGTLSFAAGEDGLGSIVLTGPSQLGQEAVSSTWDSGSNTLTISSAARGPIMTVALTDPATGAYLVTLVKPVLHAEGGNENDAHVHIGYQVTDGDGDKATGTLHINVDDDTPTISASALDGQSYVTYQGTNAGFHNSYGYYIKAADGTPLSGKIIWADVKDQSVGDTASLDGLNPNEVGFFIIPDGGRNHPSLANDTPVTFELVGGKWQAKVGSTYLQGEDGAHVLFSDASLNPGGSHLQDTAAPGNQNWEDLTNRSDFDYNDVSTSVTWGIALQVDETHLHIDASADFSGAFTVQPGADGLRSMGYALEAVDGTDSGLVDTATNQTIYLYMDGAEVVGRVGGSAGDVAFRVSVNGTGTVTLDQVRAIVHPTSDHDELKTLNEGLIRLGGTVTDNDGDNATAWLDLGGALGFKDDGPSVANNQTVWLDDDALAGGNPGGVGDHDPDLLRDTGTLSHDFGEDGAGTVQWLTHGAPNGFSYELQGNGDLHVLQGSEHVLTLTLNSATGDYSVTQVAAVDHRNAGNENNQRFEFTYRVTDKDGDSVDGSLTVKVDDDTPVAKDNHNCMDETHLGPVSLTLILDTSGSMQWSISDGNGGTTTRLALAQEALTNLINGYVAMGVDLQLRVIDFDTDAQLLIETNDPAAAITAINNVIIDGGLTRYEHPLSMAQSELQGDLLNPALAGYQHKVYFLSDGQPNSGHEAPAGWQGFVDSQGVDVIAVGIELPGGTAELAKVGNSGDTVLLVDDANDLSDALQGTLPQPVSGNLITDAPADMPGADAPVQVVRLTYDQDPSAAEDWVSINVPEGEWVTLTTPLGGTLRVHSDGSYQYMAPSDVPADSEEVFTYRIVDSDGDYAEAQLHLCIDNVDRPVYVRGLDVSGPEHTVNEDDLALGSDSSKESTEVSGQFAISAPDGLQTLTINGVPVVTAGALVASLPTIPSPQGALTITGVDLSTGIVSYTYALLHAGDHPAGNGTNNHVESFTVLATDSDGDSDSASLDIQIIDDVPTARDDSAMLSADDASVGGNVLSNDTQGADRPTTVDFSDTQGDYGTLSHSGNGVWTYALSQHLAAVQMLGAGEPLTEQFNYTLTDSDGDSDPAKLTITINGVDDPVTFKDLTPSAQGGDAVVNEAHLADGSSPVGTPVSATGDFQISAPDGIATLQIEGVTVSLAQLQASGSSNIQITTTLGNHLTITGYTGNAQGGTVNYRYDLLDNEGHAVVQGTNDLFDNISLVLTDDDTVNPDSQSATLSIRIIDDVPEAANIKHILQEPPAVNSNVMIVLDMSGSMDTNPNVSGFSTRLALAKDAIQQLINAYDDLGDVAVRLVTFNNSADSTPSSSADVWLSASDALALINSIGDTAGSGTTNYDAALLTAQSAFVSAGKIPGAQNVAYFLSDGKPNTSTTWPGVSGSGGDGINASEEAAWEAFLNTNDIKAYALGMGSGATQANLDPVAYNGFGAGSELDGIVVTDLSQLNAVLVGTVSSNVASGNLFDHVTFGADGAALNALVSVTHAGVTYNASDAVANLVTVNTAVGGKLVVNVLTGAYTYTSPLNVTADHDEVFTYQVKDSDGDLADANLTVCLKDSVPIAYDNKAYVEQSSNLTSGDFELGLAGWQTIGHVQDNGYNSSLVISGTRSALVRTDGDEVGATQVANFLGVTVAQLNAALNSYNGHSADSVQEGAAIKTQIHAQGGDVLSFKWNFVSNEKQSDPEDDAGFVIISNGTQQIIHVLSSADDNLGAGGGTGYQRQTGVQTHSITLPSAWVAGLITVAFAALDDQSGSGGSDSKSALTIDDVSLNGQIIGPNMVSGNLLLDPNNDPLSADPYGATDLMLDGARLYKVAHGSHGEELMDADGVSFVTDLGGLFSLAADGAWTYQAPSGVSGIQSETFTYTLIDQDGDMDSATLTIAVAANGDLMPHTVVGSAANAALESLLGGANDDVLIGKGGNDQLTGGAGGDTFVWQAGHTGSTLITDFDGIGEGDALDFASFFQGETTSTLDSYLNFTFGADTVIHASSTGDLSGNEDQTVTLQGVDLSTLYSSTDVNTVIQSMLDDGSLRIDTV</sequence>
<dbReference type="PROSITE" id="PS50234">
    <property type="entry name" value="VWFA"/>
    <property type="match status" value="2"/>
</dbReference>
<dbReference type="Pfam" id="PF17963">
    <property type="entry name" value="Big_9"/>
    <property type="match status" value="2"/>
</dbReference>
<dbReference type="InterPro" id="IPR018511">
    <property type="entry name" value="Hemolysin-typ_Ca-bd_CS"/>
</dbReference>
<dbReference type="NCBIfam" id="NF033682">
    <property type="entry name" value="retention_LapA"/>
    <property type="match status" value="1"/>
</dbReference>
<dbReference type="SMART" id="SM00327">
    <property type="entry name" value="VWA"/>
    <property type="match status" value="2"/>
</dbReference>
<feature type="region of interest" description="Disordered" evidence="1">
    <location>
        <begin position="113"/>
        <end position="134"/>
    </location>
</feature>